<proteinExistence type="predicted"/>
<evidence type="ECO:0008006" key="5">
    <source>
        <dbReference type="Google" id="ProtNLM"/>
    </source>
</evidence>
<dbReference type="Pfam" id="PF23544">
    <property type="entry name" value="AtuA_ferredoxin"/>
    <property type="match status" value="1"/>
</dbReference>
<accession>A0AA38XRA8</accession>
<dbReference type="InterPro" id="IPR056362">
    <property type="entry name" value="AtuA-like_ferredoxin_dom"/>
</dbReference>
<dbReference type="InterPro" id="IPR010839">
    <property type="entry name" value="AtuA_N"/>
</dbReference>
<evidence type="ECO:0000259" key="2">
    <source>
        <dbReference type="Pfam" id="PF23544"/>
    </source>
</evidence>
<evidence type="ECO:0000313" key="3">
    <source>
        <dbReference type="EMBL" id="KAJ9618377.1"/>
    </source>
</evidence>
<dbReference type="Proteomes" id="UP001172681">
    <property type="component" value="Unassembled WGS sequence"/>
</dbReference>
<feature type="domain" description="Acyclic terpene utilisation N-terminal" evidence="1">
    <location>
        <begin position="7"/>
        <end position="465"/>
    </location>
</feature>
<name>A0AA38XRA8_9EURO</name>
<protein>
    <recommendedName>
        <fullName evidence="5">DUF1446-domain-containing protein</fullName>
    </recommendedName>
</protein>
<evidence type="ECO:0000259" key="1">
    <source>
        <dbReference type="Pfam" id="PF07287"/>
    </source>
</evidence>
<reference evidence="3" key="1">
    <citation type="submission" date="2022-10" db="EMBL/GenBank/DDBJ databases">
        <title>Culturing micro-colonial fungi from biological soil crusts in the Mojave desert and describing Neophaeococcomyces mojavensis, and introducing the new genera and species Taxawa tesnikishii.</title>
        <authorList>
            <person name="Kurbessoian T."/>
            <person name="Stajich J.E."/>
        </authorList>
    </citation>
    <scope>NUCLEOTIDE SEQUENCE</scope>
    <source>
        <strain evidence="3">TK_35</strain>
    </source>
</reference>
<dbReference type="PANTHER" id="PTHR47585:SF1">
    <property type="entry name" value="DUF1446 DOMAIN-CONTAINING PROTEIN"/>
    <property type="match status" value="1"/>
</dbReference>
<dbReference type="AlphaFoldDB" id="A0AA38XRA8"/>
<dbReference type="Pfam" id="PF07287">
    <property type="entry name" value="AtuA"/>
    <property type="match status" value="1"/>
</dbReference>
<feature type="domain" description="AtuA-like ferredoxin-fold" evidence="2">
    <location>
        <begin position="524"/>
        <end position="624"/>
    </location>
</feature>
<evidence type="ECO:0000313" key="4">
    <source>
        <dbReference type="Proteomes" id="UP001172681"/>
    </source>
</evidence>
<dbReference type="EMBL" id="JAPDRN010000142">
    <property type="protein sequence ID" value="KAJ9618377.1"/>
    <property type="molecule type" value="Genomic_DNA"/>
</dbReference>
<sequence>MSSRRAVRIASCSGAATDPGDIMYTQAVSGPVDAITGDYLAEANLAVYADLYKAGKHPGYVPNALDGIRKSLRVIAEKKIKVVINGGALNPQGLAMETIKEIKSLDLAGTLKVAWVQGDNLLDDVCEILKPDAQGQLPHLDAANSNIQYADSTSTFLNDPQKKIVSANAYLGYRAIKAGLEAGADIIVCGRVSDASPVIAVAAWWHGWSDSEFDALAGALIAGHLIECNHYVTGANFAGFDEYKTEDLVDLASPIAEIDSHGECVITRHESLPRGIVTEETVKCQFLYELQGNIYLNSDVKADISMAATRQVGNNRVHVSGIKGHPPPPTTKLAVFYKGGYQGEIHMHAVGYATPRKYELAEAQLRRQLEETGLMEEIEELDFQRIGVPEDNPRNQLRATTYLRIFVQASRAETIKKVGEAWVYNLIQHFAGATFPLDWRLISDPVPYLGYFPATVSQGRIKEEMCLVVHHQDSSPSDQTTTQTVRVGPPRLTEPLTSRLNYDPVDPRDLSSFGPTDLAPAGDVLLARSGDKGGNINVGFTPRARLNDEETWQWLRAFMTRARLIEMMGPEEWKDWYHVERVEFPAVRAVHFVVYGYLGRGVTSSKRLDSLGKAFAEYLRAVHVPVPRRFLRE</sequence>
<comment type="caution">
    <text evidence="3">The sequence shown here is derived from an EMBL/GenBank/DDBJ whole genome shotgun (WGS) entry which is preliminary data.</text>
</comment>
<dbReference type="PANTHER" id="PTHR47585">
    <property type="match status" value="1"/>
</dbReference>
<organism evidence="3 4">
    <name type="scientific">Knufia peltigerae</name>
    <dbReference type="NCBI Taxonomy" id="1002370"/>
    <lineage>
        <taxon>Eukaryota</taxon>
        <taxon>Fungi</taxon>
        <taxon>Dikarya</taxon>
        <taxon>Ascomycota</taxon>
        <taxon>Pezizomycotina</taxon>
        <taxon>Eurotiomycetes</taxon>
        <taxon>Chaetothyriomycetidae</taxon>
        <taxon>Chaetothyriales</taxon>
        <taxon>Trichomeriaceae</taxon>
        <taxon>Knufia</taxon>
    </lineage>
</organism>
<keyword evidence="4" id="KW-1185">Reference proteome</keyword>
<gene>
    <name evidence="3" type="ORF">H2204_013051</name>
</gene>